<dbReference type="AlphaFoldDB" id="A0A4C1SUT6"/>
<accession>A0A4C1SUT6</accession>
<keyword evidence="3" id="KW-1185">Reference proteome</keyword>
<organism evidence="2 3">
    <name type="scientific">Eumeta variegata</name>
    <name type="common">Bagworm moth</name>
    <name type="synonym">Eumeta japonica</name>
    <dbReference type="NCBI Taxonomy" id="151549"/>
    <lineage>
        <taxon>Eukaryota</taxon>
        <taxon>Metazoa</taxon>
        <taxon>Ecdysozoa</taxon>
        <taxon>Arthropoda</taxon>
        <taxon>Hexapoda</taxon>
        <taxon>Insecta</taxon>
        <taxon>Pterygota</taxon>
        <taxon>Neoptera</taxon>
        <taxon>Endopterygota</taxon>
        <taxon>Lepidoptera</taxon>
        <taxon>Glossata</taxon>
        <taxon>Ditrysia</taxon>
        <taxon>Tineoidea</taxon>
        <taxon>Psychidae</taxon>
        <taxon>Oiketicinae</taxon>
        <taxon>Eumeta</taxon>
    </lineage>
</organism>
<feature type="region of interest" description="Disordered" evidence="1">
    <location>
        <begin position="121"/>
        <end position="142"/>
    </location>
</feature>
<evidence type="ECO:0000313" key="2">
    <source>
        <dbReference type="EMBL" id="GBP04980.1"/>
    </source>
</evidence>
<gene>
    <name evidence="2" type="ORF">EVAR_72917_1</name>
</gene>
<dbReference type="EMBL" id="BGZK01007659">
    <property type="protein sequence ID" value="GBP04980.1"/>
    <property type="molecule type" value="Genomic_DNA"/>
</dbReference>
<proteinExistence type="predicted"/>
<feature type="compositionally biased region" description="Basic residues" evidence="1">
    <location>
        <begin position="121"/>
        <end position="135"/>
    </location>
</feature>
<evidence type="ECO:0000313" key="3">
    <source>
        <dbReference type="Proteomes" id="UP000299102"/>
    </source>
</evidence>
<protein>
    <submittedName>
        <fullName evidence="2">Uncharacterized protein</fullName>
    </submittedName>
</protein>
<name>A0A4C1SUT6_EUMVA</name>
<comment type="caution">
    <text evidence="2">The sequence shown here is derived from an EMBL/GenBank/DDBJ whole genome shotgun (WGS) entry which is preliminary data.</text>
</comment>
<reference evidence="2 3" key="1">
    <citation type="journal article" date="2019" name="Commun. Biol.">
        <title>The bagworm genome reveals a unique fibroin gene that provides high tensile strength.</title>
        <authorList>
            <person name="Kono N."/>
            <person name="Nakamura H."/>
            <person name="Ohtoshi R."/>
            <person name="Tomita M."/>
            <person name="Numata K."/>
            <person name="Arakawa K."/>
        </authorList>
    </citation>
    <scope>NUCLEOTIDE SEQUENCE [LARGE SCALE GENOMIC DNA]</scope>
</reference>
<sequence>MKKIKNDVLKENYSSLKLTKEGKILKNKLETVSRLKGAVGKTTDFMLAPKIQSSNLKENYVNADRPKSKSILQKPAKNIENKITKLKYQSKSKDVKNQLENNTVTEENIEAVRKKIEKKKAKKLAQKLRKKQKKAQNRDFEK</sequence>
<evidence type="ECO:0000256" key="1">
    <source>
        <dbReference type="SAM" id="MobiDB-lite"/>
    </source>
</evidence>
<dbReference type="Proteomes" id="UP000299102">
    <property type="component" value="Unassembled WGS sequence"/>
</dbReference>